<dbReference type="STRING" id="5286.A0A0K3CHU4"/>
<feature type="compositionally biased region" description="Polar residues" evidence="5">
    <location>
        <begin position="201"/>
        <end position="213"/>
    </location>
</feature>
<organism evidence="8 9">
    <name type="scientific">Rhodotorula toruloides</name>
    <name type="common">Yeast</name>
    <name type="synonym">Rhodosporidium toruloides</name>
    <dbReference type="NCBI Taxonomy" id="5286"/>
    <lineage>
        <taxon>Eukaryota</taxon>
        <taxon>Fungi</taxon>
        <taxon>Dikarya</taxon>
        <taxon>Basidiomycota</taxon>
        <taxon>Pucciniomycotina</taxon>
        <taxon>Microbotryomycetes</taxon>
        <taxon>Sporidiobolales</taxon>
        <taxon>Sporidiobolaceae</taxon>
        <taxon>Rhodotorula</taxon>
    </lineage>
</organism>
<feature type="domain" description="PPM-type phosphatase" evidence="7">
    <location>
        <begin position="425"/>
        <end position="877"/>
    </location>
</feature>
<dbReference type="PANTHER" id="PTHR13832">
    <property type="entry name" value="PROTEIN PHOSPHATASE 2C"/>
    <property type="match status" value="1"/>
</dbReference>
<keyword evidence="6" id="KW-0472">Membrane</keyword>
<feature type="compositionally biased region" description="Polar residues" evidence="5">
    <location>
        <begin position="271"/>
        <end position="284"/>
    </location>
</feature>
<keyword evidence="1" id="KW-0479">Metal-binding</keyword>
<dbReference type="InterPro" id="IPR001932">
    <property type="entry name" value="PPM-type_phosphatase-like_dom"/>
</dbReference>
<keyword evidence="6" id="KW-1133">Transmembrane helix</keyword>
<reference evidence="8 9" key="1">
    <citation type="submission" date="2015-07" db="EMBL/GenBank/DDBJ databases">
        <authorList>
            <person name="Cajimat M.N.B."/>
            <person name="Milazzo M.L."/>
            <person name="Fulhorst C.F."/>
        </authorList>
    </citation>
    <scope>NUCLEOTIDE SEQUENCE [LARGE SCALE GENOMIC DNA]</scope>
    <source>
        <strain evidence="8">Single colony</strain>
    </source>
</reference>
<name>A0A0K3CHU4_RHOTO</name>
<dbReference type="SMART" id="SM00332">
    <property type="entry name" value="PP2Cc"/>
    <property type="match status" value="1"/>
</dbReference>
<protein>
    <submittedName>
        <fullName evidence="8">BY PROTMAP: gi|342321557|gb|EGU13490.1| Phophatase 2C family protein [Rhodotorula glutinis ATCC 204091]</fullName>
    </submittedName>
</protein>
<evidence type="ECO:0000256" key="6">
    <source>
        <dbReference type="SAM" id="Phobius"/>
    </source>
</evidence>
<gene>
    <name evidence="8" type="primary">FGENESH: predicted gene_8.239</name>
    <name evidence="8" type="ORF">BN2166_0043840</name>
</gene>
<dbReference type="OMA" id="PPRNYHT"/>
<keyword evidence="3 4" id="KW-0904">Protein phosphatase</keyword>
<evidence type="ECO:0000313" key="9">
    <source>
        <dbReference type="Proteomes" id="UP000199069"/>
    </source>
</evidence>
<dbReference type="InterPro" id="IPR015655">
    <property type="entry name" value="PP2C"/>
</dbReference>
<evidence type="ECO:0000313" key="8">
    <source>
        <dbReference type="EMBL" id="CTR08523.1"/>
    </source>
</evidence>
<dbReference type="CDD" id="cd00143">
    <property type="entry name" value="PP2Cc"/>
    <property type="match status" value="1"/>
</dbReference>
<dbReference type="SUPFAM" id="SSF81606">
    <property type="entry name" value="PP2C-like"/>
    <property type="match status" value="1"/>
</dbReference>
<dbReference type="AlphaFoldDB" id="A0A0K3CHU4"/>
<keyword evidence="9" id="KW-1185">Reference proteome</keyword>
<dbReference type="EMBL" id="CWKI01000008">
    <property type="protein sequence ID" value="CTR08523.1"/>
    <property type="molecule type" value="Genomic_DNA"/>
</dbReference>
<evidence type="ECO:0000256" key="4">
    <source>
        <dbReference type="RuleBase" id="RU003465"/>
    </source>
</evidence>
<feature type="compositionally biased region" description="Polar residues" evidence="5">
    <location>
        <begin position="381"/>
        <end position="397"/>
    </location>
</feature>
<evidence type="ECO:0000256" key="3">
    <source>
        <dbReference type="ARBA" id="ARBA00022912"/>
    </source>
</evidence>
<keyword evidence="2 4" id="KW-0378">Hydrolase</keyword>
<dbReference type="PROSITE" id="PS51746">
    <property type="entry name" value="PPM_2"/>
    <property type="match status" value="1"/>
</dbReference>
<feature type="region of interest" description="Disordered" evidence="5">
    <location>
        <begin position="252"/>
        <end position="310"/>
    </location>
</feature>
<evidence type="ECO:0000256" key="2">
    <source>
        <dbReference type="ARBA" id="ARBA00022801"/>
    </source>
</evidence>
<keyword evidence="6" id="KW-0812">Transmembrane</keyword>
<accession>A0A0K3CHU4</accession>
<dbReference type="GO" id="GO:0004741">
    <property type="term" value="F:[pyruvate dehydrogenase (acetyl-transferring)]-phosphatase activity"/>
    <property type="evidence" value="ECO:0007669"/>
    <property type="project" value="TreeGrafter"/>
</dbReference>
<sequence length="906" mass="96296">MTDYLVKLATPTQCATQTISWSGGAGAKALSIFVQGQGWFAEQLSNNLTDTLGSINWTCDIPAGAFIAFEIYSMPDAKNHFTTGFFQVQQGTTGDCIGKNRGQLAADKMSTIYNSLTSASPQLFTYPATSSSATPTSSSFSPTTAAPSSSSFAAPSATATSGKSTSTGALVGGIVGGVAGLCALSALLLFFFIRIRRGSSYDGQSTVPPSEKTSPAPAGGAGGVATWRNRVQDGRPPSAWTRRSRLFSIGTTQNGAPLSEYAPTVPAAFPSTASPPHQVPTPSQGPREGVPEVGESSDYSSSRGRAPPAIFSAMPAQRGGLASHPLSQEEEALLHSAPRVTPYQQQETPKSPPGRLPTPGAATAFGRDGTASEGGERWSTIPYTSYGRTGTPGTKTLTRLTPSETNARLKENEASFAVQRRNNPVIRYDTNNLASNSPIEDDSCCVILERDHSSKVQGDLVFFGVFDGHGGWQTSRLLSSSLVSYVAKELDLVFRGSDTYLSLLNPKPTPSGSSLWSLFGGKSNDAPKPQLDVHDPIMQQAIKNAFGKMDQEIVSAPIRLLEKLQKEGKLPDMKQGGIGIEQSEALNTLLPALSGSCALLAFLDAGRNKLHVACTGDSRAVMGVWVPDGQGGGQWRVEPLSEDQTGRNPSEVARVQSEHPPHEVDTVITRGRVLGGLEPTRAFGDARYKWPPGTQQKLANAFHPGSVRGPPRNYHTPPYVTATPEVVTVDLSAERPKRPRKSIGSFLPVSSPEEPPATRFVVLATDGLYDRLDNQEIVSLVGAHLCGLRGDQTRQAVLSNSVDPTAVSGPHNSHMPRQQPTRGEGEVFTFEDGNLATHLIRNSLGGAKREQVSVLLSVPAPLSRRYRDDITCTVILLGDASKDGEGGSGGVYRREEGFETPLKAKL</sequence>
<evidence type="ECO:0000256" key="1">
    <source>
        <dbReference type="ARBA" id="ARBA00022723"/>
    </source>
</evidence>
<dbReference type="Gene3D" id="3.60.40.10">
    <property type="entry name" value="PPM-type phosphatase domain"/>
    <property type="match status" value="1"/>
</dbReference>
<dbReference type="PROSITE" id="PS01032">
    <property type="entry name" value="PPM_1"/>
    <property type="match status" value="1"/>
</dbReference>
<feature type="region of interest" description="Disordered" evidence="5">
    <location>
        <begin position="337"/>
        <end position="397"/>
    </location>
</feature>
<comment type="similarity">
    <text evidence="4">Belongs to the PP2C family.</text>
</comment>
<dbReference type="GO" id="GO:0046872">
    <property type="term" value="F:metal ion binding"/>
    <property type="evidence" value="ECO:0007669"/>
    <property type="project" value="UniProtKB-KW"/>
</dbReference>
<dbReference type="PANTHER" id="PTHR13832:SF792">
    <property type="entry name" value="GM14286P"/>
    <property type="match status" value="1"/>
</dbReference>
<evidence type="ECO:0000259" key="7">
    <source>
        <dbReference type="PROSITE" id="PS51746"/>
    </source>
</evidence>
<feature type="region of interest" description="Disordered" evidence="5">
    <location>
        <begin position="884"/>
        <end position="906"/>
    </location>
</feature>
<proteinExistence type="inferred from homology"/>
<evidence type="ECO:0000256" key="5">
    <source>
        <dbReference type="SAM" id="MobiDB-lite"/>
    </source>
</evidence>
<dbReference type="Pfam" id="PF00481">
    <property type="entry name" value="PP2C"/>
    <property type="match status" value="1"/>
</dbReference>
<feature type="region of interest" description="Disordered" evidence="5">
    <location>
        <begin position="802"/>
        <end position="824"/>
    </location>
</feature>
<dbReference type="InterPro" id="IPR000222">
    <property type="entry name" value="PP2C_BS"/>
</dbReference>
<feature type="transmembrane region" description="Helical" evidence="6">
    <location>
        <begin position="169"/>
        <end position="193"/>
    </location>
</feature>
<dbReference type="Proteomes" id="UP000199069">
    <property type="component" value="Unassembled WGS sequence"/>
</dbReference>
<feature type="region of interest" description="Disordered" evidence="5">
    <location>
        <begin position="201"/>
        <end position="239"/>
    </location>
</feature>
<dbReference type="InterPro" id="IPR036457">
    <property type="entry name" value="PPM-type-like_dom_sf"/>
</dbReference>
<dbReference type="GO" id="GO:0005739">
    <property type="term" value="C:mitochondrion"/>
    <property type="evidence" value="ECO:0007669"/>
    <property type="project" value="TreeGrafter"/>
</dbReference>